<evidence type="ECO:0000256" key="3">
    <source>
        <dbReference type="ARBA" id="ARBA00005130"/>
    </source>
</evidence>
<evidence type="ECO:0000256" key="11">
    <source>
        <dbReference type="ARBA" id="ARBA00022915"/>
    </source>
</evidence>
<keyword evidence="8" id="KW-0479">Metal-binding</keyword>
<evidence type="ECO:0000256" key="5">
    <source>
        <dbReference type="ARBA" id="ARBA00011921"/>
    </source>
</evidence>
<dbReference type="EC" id="3.5.1.18" evidence="5"/>
<comment type="catalytic activity">
    <reaction evidence="14">
        <text>N-succinyl-(2S,6S)-2,6-diaminopimelate + H2O = (2S,6S)-2,6-diaminopimelate + succinate</text>
        <dbReference type="Rhea" id="RHEA:22608"/>
        <dbReference type="ChEBI" id="CHEBI:15377"/>
        <dbReference type="ChEBI" id="CHEBI:30031"/>
        <dbReference type="ChEBI" id="CHEBI:57609"/>
        <dbReference type="ChEBI" id="CHEBI:58087"/>
        <dbReference type="EC" id="3.5.1.18"/>
    </reaction>
</comment>
<dbReference type="PROSITE" id="PS00759">
    <property type="entry name" value="ARGE_DAPE_CPG2_2"/>
    <property type="match status" value="1"/>
</dbReference>
<reference evidence="16 17" key="1">
    <citation type="submission" date="2023-07" db="EMBL/GenBank/DDBJ databases">
        <title>Novel species in genus Planococcus.</title>
        <authorList>
            <person name="Ning S."/>
        </authorList>
    </citation>
    <scope>NUCLEOTIDE SEQUENCE [LARGE SCALE GENOMIC DNA]</scope>
    <source>
        <strain evidence="16 17">N017</strain>
    </source>
</reference>
<dbReference type="SUPFAM" id="SSF53187">
    <property type="entry name" value="Zn-dependent exopeptidases"/>
    <property type="match status" value="1"/>
</dbReference>
<dbReference type="InterPro" id="IPR010182">
    <property type="entry name" value="ArgE/DapE"/>
</dbReference>
<dbReference type="Pfam" id="PF07687">
    <property type="entry name" value="M20_dimer"/>
    <property type="match status" value="1"/>
</dbReference>
<dbReference type="InterPro" id="IPR011650">
    <property type="entry name" value="Peptidase_M20_dimer"/>
</dbReference>
<dbReference type="RefSeq" id="WP_301856675.1">
    <property type="nucleotide sequence ID" value="NZ_JAUJWU010000002.1"/>
</dbReference>
<evidence type="ECO:0000256" key="14">
    <source>
        <dbReference type="ARBA" id="ARBA00051301"/>
    </source>
</evidence>
<comment type="pathway">
    <text evidence="3">Amino-acid biosynthesis; L-lysine biosynthesis via DAP pathway; LL-2,6-diaminopimelate from (S)-tetrahydrodipicolinate (succinylase route): step 3/3.</text>
</comment>
<proteinExistence type="inferred from homology"/>
<dbReference type="EMBL" id="JAUJWU010000002">
    <property type="protein sequence ID" value="MDN7246068.1"/>
    <property type="molecule type" value="Genomic_DNA"/>
</dbReference>
<evidence type="ECO:0000256" key="10">
    <source>
        <dbReference type="ARBA" id="ARBA00022833"/>
    </source>
</evidence>
<evidence type="ECO:0000256" key="4">
    <source>
        <dbReference type="ARBA" id="ARBA00006247"/>
    </source>
</evidence>
<dbReference type="PANTHER" id="PTHR43808:SF8">
    <property type="entry name" value="PEPTIDASE M20 DIMERISATION DOMAIN-CONTAINING PROTEIN"/>
    <property type="match status" value="1"/>
</dbReference>
<dbReference type="Pfam" id="PF01546">
    <property type="entry name" value="Peptidase_M20"/>
    <property type="match status" value="1"/>
</dbReference>
<comment type="cofactor">
    <cofactor evidence="2">
        <name>Zn(2+)</name>
        <dbReference type="ChEBI" id="CHEBI:29105"/>
    </cofactor>
</comment>
<dbReference type="Gene3D" id="3.40.630.10">
    <property type="entry name" value="Zn peptidases"/>
    <property type="match status" value="2"/>
</dbReference>
<keyword evidence="10" id="KW-0862">Zinc</keyword>
<feature type="domain" description="Peptidase M20 dimerisation" evidence="15">
    <location>
        <begin position="173"/>
        <end position="281"/>
    </location>
</feature>
<evidence type="ECO:0000259" key="15">
    <source>
        <dbReference type="Pfam" id="PF07687"/>
    </source>
</evidence>
<accession>A0ABT8NE76</accession>
<keyword evidence="12" id="KW-0457">Lysine biosynthesis</keyword>
<name>A0ABT8NE76_9BACL</name>
<evidence type="ECO:0000256" key="1">
    <source>
        <dbReference type="ARBA" id="ARBA00001941"/>
    </source>
</evidence>
<evidence type="ECO:0000256" key="7">
    <source>
        <dbReference type="ARBA" id="ARBA00022605"/>
    </source>
</evidence>
<keyword evidence="13" id="KW-0170">Cobalt</keyword>
<keyword evidence="9" id="KW-0378">Hydrolase</keyword>
<comment type="cofactor">
    <cofactor evidence="1">
        <name>Co(2+)</name>
        <dbReference type="ChEBI" id="CHEBI:48828"/>
    </cofactor>
</comment>
<dbReference type="Proteomes" id="UP001172142">
    <property type="component" value="Unassembled WGS sequence"/>
</dbReference>
<dbReference type="Gene3D" id="3.30.70.360">
    <property type="match status" value="1"/>
</dbReference>
<dbReference type="InterPro" id="IPR002933">
    <property type="entry name" value="Peptidase_M20"/>
</dbReference>
<dbReference type="InterPro" id="IPR001261">
    <property type="entry name" value="ArgE/DapE_CS"/>
</dbReference>
<evidence type="ECO:0000313" key="16">
    <source>
        <dbReference type="EMBL" id="MDN7246068.1"/>
    </source>
</evidence>
<comment type="caution">
    <text evidence="16">The sequence shown here is derived from an EMBL/GenBank/DDBJ whole genome shotgun (WGS) entry which is preliminary data.</text>
</comment>
<keyword evidence="11" id="KW-0220">Diaminopimelate biosynthesis</keyword>
<dbReference type="NCBIfam" id="TIGR01910">
    <property type="entry name" value="DapE-ArgE"/>
    <property type="match status" value="1"/>
</dbReference>
<gene>
    <name evidence="16" type="ORF">QWY13_11170</name>
</gene>
<evidence type="ECO:0000256" key="2">
    <source>
        <dbReference type="ARBA" id="ARBA00001947"/>
    </source>
</evidence>
<dbReference type="CDD" id="cd08659">
    <property type="entry name" value="M20_ArgE_DapE-like"/>
    <property type="match status" value="1"/>
</dbReference>
<keyword evidence="7" id="KW-0028">Amino-acid biosynthesis</keyword>
<dbReference type="InterPro" id="IPR036264">
    <property type="entry name" value="Bact_exopeptidase_dim_dom"/>
</dbReference>
<dbReference type="NCBIfam" id="NF006365">
    <property type="entry name" value="PRK08588.1"/>
    <property type="match status" value="1"/>
</dbReference>
<protein>
    <recommendedName>
        <fullName evidence="6">Probable succinyl-diaminopimelate desuccinylase</fullName>
        <ecNumber evidence="5">3.5.1.18</ecNumber>
    </recommendedName>
</protein>
<keyword evidence="17" id="KW-1185">Reference proteome</keyword>
<dbReference type="InterPro" id="IPR050072">
    <property type="entry name" value="Peptidase_M20A"/>
</dbReference>
<evidence type="ECO:0000256" key="13">
    <source>
        <dbReference type="ARBA" id="ARBA00023285"/>
    </source>
</evidence>
<sequence length="383" mass="41663">MDQEQAKSLLKELIQIKSVNPPGNETEVAKRLKILFDEHGIENEFVEYDNNRANLIAHIKGEEEGPALGFTGHMDVVPTGEIEWEHDPFAAEEQDGKIYGRGACDMKSGLAACVLAMVSLKKEGLPKKGSITLLATVGEEAGAVGAKQLTALGYADPLDALIVAEPTRNQIKIAHKGALWPQIITYGKTAHGSMPDMGTNAVIHMNEIIHKLLGEEFKMQFEEDDLLGGATFSVNAISGGSNTNVVPDRCMVNIDIRTVPSQNHQQIIGQIEQIIQSATLRYPDLKADIQILNDQPSLRTSREDPFVQVVQDAVKAKGGTTALGGMTGYTDGSQFSQASKKFPIIVLGPGDTKLAHQPDEYVEVDEYLSSIQLYKDIAKKFLA</sequence>
<organism evidence="16 17">
    <name type="scientific">Planococcus shenhongbingii</name>
    <dbReference type="NCBI Taxonomy" id="3058398"/>
    <lineage>
        <taxon>Bacteria</taxon>
        <taxon>Bacillati</taxon>
        <taxon>Bacillota</taxon>
        <taxon>Bacilli</taxon>
        <taxon>Bacillales</taxon>
        <taxon>Caryophanaceae</taxon>
        <taxon>Planococcus</taxon>
    </lineage>
</organism>
<evidence type="ECO:0000256" key="12">
    <source>
        <dbReference type="ARBA" id="ARBA00023154"/>
    </source>
</evidence>
<evidence type="ECO:0000313" key="17">
    <source>
        <dbReference type="Proteomes" id="UP001172142"/>
    </source>
</evidence>
<dbReference type="SUPFAM" id="SSF55031">
    <property type="entry name" value="Bacterial exopeptidase dimerisation domain"/>
    <property type="match status" value="1"/>
</dbReference>
<comment type="similarity">
    <text evidence="4">Belongs to the peptidase M20A family.</text>
</comment>
<evidence type="ECO:0000256" key="9">
    <source>
        <dbReference type="ARBA" id="ARBA00022801"/>
    </source>
</evidence>
<evidence type="ECO:0000256" key="6">
    <source>
        <dbReference type="ARBA" id="ARBA00016853"/>
    </source>
</evidence>
<dbReference type="PANTHER" id="PTHR43808">
    <property type="entry name" value="ACETYLORNITHINE DEACETYLASE"/>
    <property type="match status" value="1"/>
</dbReference>
<evidence type="ECO:0000256" key="8">
    <source>
        <dbReference type="ARBA" id="ARBA00022723"/>
    </source>
</evidence>
<dbReference type="PROSITE" id="PS00758">
    <property type="entry name" value="ARGE_DAPE_CPG2_1"/>
    <property type="match status" value="1"/>
</dbReference>